<name>A0A6M3LBJ3_9ZZZZ</name>
<evidence type="ECO:0000313" key="1">
    <source>
        <dbReference type="EMBL" id="QJA90458.1"/>
    </source>
</evidence>
<reference evidence="1" key="1">
    <citation type="submission" date="2020-03" db="EMBL/GenBank/DDBJ databases">
        <title>The deep terrestrial virosphere.</title>
        <authorList>
            <person name="Holmfeldt K."/>
            <person name="Nilsson E."/>
            <person name="Simone D."/>
            <person name="Lopez-Fernandez M."/>
            <person name="Wu X."/>
            <person name="de Brujin I."/>
            <person name="Lundin D."/>
            <person name="Andersson A."/>
            <person name="Bertilsson S."/>
            <person name="Dopson M."/>
        </authorList>
    </citation>
    <scope>NUCLEOTIDE SEQUENCE</scope>
    <source>
        <strain evidence="1">MM415B02375</strain>
    </source>
</reference>
<organism evidence="1">
    <name type="scientific">viral metagenome</name>
    <dbReference type="NCBI Taxonomy" id="1070528"/>
    <lineage>
        <taxon>unclassified sequences</taxon>
        <taxon>metagenomes</taxon>
        <taxon>organismal metagenomes</taxon>
    </lineage>
</organism>
<accession>A0A6M3LBJ3</accession>
<dbReference type="EMBL" id="MT142913">
    <property type="protein sequence ID" value="QJA90458.1"/>
    <property type="molecule type" value="Genomic_DNA"/>
</dbReference>
<sequence>MPIEKLGELRKSDVYPSSITLNLKMQRQICCSECGETQFSLRRVRDENDRKVRPAKYICGECYARLR</sequence>
<gene>
    <name evidence="1" type="ORF">MM415B02375_0017</name>
</gene>
<protein>
    <submittedName>
        <fullName evidence="1">Uncharacterized protein</fullName>
    </submittedName>
</protein>
<dbReference type="AlphaFoldDB" id="A0A6M3LBJ3"/>
<proteinExistence type="predicted"/>